<gene>
    <name evidence="4" type="ORF">HA039_02370</name>
</gene>
<dbReference type="InterPro" id="IPR050267">
    <property type="entry name" value="Anti-sigma-factor_SerPK"/>
</dbReference>
<dbReference type="Gene3D" id="3.30.565.10">
    <property type="entry name" value="Histidine kinase-like ATPase, C-terminal domain"/>
    <property type="match status" value="1"/>
</dbReference>
<keyword evidence="1" id="KW-0418">Kinase</keyword>
<dbReference type="AlphaFoldDB" id="A0A6G9GSQ2"/>
<evidence type="ECO:0000259" key="3">
    <source>
        <dbReference type="Pfam" id="PF13581"/>
    </source>
</evidence>
<dbReference type="GO" id="GO:0004674">
    <property type="term" value="F:protein serine/threonine kinase activity"/>
    <property type="evidence" value="ECO:0007669"/>
    <property type="project" value="UniProtKB-KW"/>
</dbReference>
<dbReference type="PANTHER" id="PTHR35526:SF3">
    <property type="entry name" value="ANTI-SIGMA-F FACTOR RSBW"/>
    <property type="match status" value="1"/>
</dbReference>
<keyword evidence="1" id="KW-0808">Transferase</keyword>
<dbReference type="KEGG" id="slia:HA039_02370"/>
<evidence type="ECO:0000256" key="1">
    <source>
        <dbReference type="ARBA" id="ARBA00022527"/>
    </source>
</evidence>
<dbReference type="InterPro" id="IPR003594">
    <property type="entry name" value="HATPase_dom"/>
</dbReference>
<keyword evidence="4" id="KW-0067">ATP-binding</keyword>
<dbReference type="Proteomes" id="UP000501179">
    <property type="component" value="Chromosome"/>
</dbReference>
<organism evidence="4 5">
    <name type="scientific">Streptomyces liangshanensis</name>
    <dbReference type="NCBI Taxonomy" id="2717324"/>
    <lineage>
        <taxon>Bacteria</taxon>
        <taxon>Bacillati</taxon>
        <taxon>Actinomycetota</taxon>
        <taxon>Actinomycetes</taxon>
        <taxon>Kitasatosporales</taxon>
        <taxon>Streptomycetaceae</taxon>
        <taxon>Streptomyces</taxon>
    </lineage>
</organism>
<feature type="domain" description="Histidine kinase/HSP90-like ATPase" evidence="3">
    <location>
        <begin position="19"/>
        <end position="125"/>
    </location>
</feature>
<evidence type="ECO:0000256" key="2">
    <source>
        <dbReference type="SAM" id="MobiDB-lite"/>
    </source>
</evidence>
<evidence type="ECO:0000313" key="4">
    <source>
        <dbReference type="EMBL" id="QIQ01293.1"/>
    </source>
</evidence>
<keyword evidence="4" id="KW-0547">Nucleotide-binding</keyword>
<dbReference type="EMBL" id="CP050177">
    <property type="protein sequence ID" value="QIQ01293.1"/>
    <property type="molecule type" value="Genomic_DNA"/>
</dbReference>
<accession>A0A6G9GSQ2</accession>
<feature type="region of interest" description="Disordered" evidence="2">
    <location>
        <begin position="146"/>
        <end position="176"/>
    </location>
</feature>
<dbReference type="Pfam" id="PF13581">
    <property type="entry name" value="HATPase_c_2"/>
    <property type="match status" value="1"/>
</dbReference>
<name>A0A6G9GSQ2_9ACTN</name>
<proteinExistence type="predicted"/>
<evidence type="ECO:0000313" key="5">
    <source>
        <dbReference type="Proteomes" id="UP000501179"/>
    </source>
</evidence>
<dbReference type="InterPro" id="IPR036890">
    <property type="entry name" value="HATPase_C_sf"/>
</dbReference>
<reference evidence="4 5" key="1">
    <citation type="submission" date="2020-03" db="EMBL/GenBank/DDBJ databases">
        <title>A novel species.</title>
        <authorList>
            <person name="Gao J."/>
        </authorList>
    </citation>
    <scope>NUCLEOTIDE SEQUENCE [LARGE SCALE GENOMIC DNA]</scope>
    <source>
        <strain evidence="4 5">QMT-12</strain>
    </source>
</reference>
<protein>
    <submittedName>
        <fullName evidence="4">ATP-binding protein</fullName>
    </submittedName>
</protein>
<dbReference type="PANTHER" id="PTHR35526">
    <property type="entry name" value="ANTI-SIGMA-F FACTOR RSBW-RELATED"/>
    <property type="match status" value="1"/>
</dbReference>
<dbReference type="RefSeq" id="WP_167023007.1">
    <property type="nucleotide sequence ID" value="NZ_CP050177.1"/>
</dbReference>
<sequence length="176" mass="19202">MTVPLDRLDGRRYAVELHPSPERVSQLRRIVAAHLRHWGLDLHVDPVRQGLDELMANVHRHVGEAATCVVELRWRGRHLTASVEDNGPRLPRLLTAGGGGLARVAALSDSWGTCPTAEGKVVWFTRSVESPQDLFRVPRAPVGGIGTAELRREPDPRPLPFGAPAASRESLADAVA</sequence>
<dbReference type="GO" id="GO:0005524">
    <property type="term" value="F:ATP binding"/>
    <property type="evidence" value="ECO:0007669"/>
    <property type="project" value="UniProtKB-KW"/>
</dbReference>
<dbReference type="SUPFAM" id="SSF55874">
    <property type="entry name" value="ATPase domain of HSP90 chaperone/DNA topoisomerase II/histidine kinase"/>
    <property type="match status" value="1"/>
</dbReference>
<keyword evidence="1" id="KW-0723">Serine/threonine-protein kinase</keyword>
<dbReference type="CDD" id="cd16936">
    <property type="entry name" value="HATPase_RsbW-like"/>
    <property type="match status" value="1"/>
</dbReference>
<keyword evidence="5" id="KW-1185">Reference proteome</keyword>